<dbReference type="OMA" id="DSHQTWI"/>
<dbReference type="VEuPathDB" id="FungiDB:MGYG_04839"/>
<keyword evidence="2" id="KW-1185">Reference proteome</keyword>
<evidence type="ECO:0000313" key="2">
    <source>
        <dbReference type="Proteomes" id="UP000002669"/>
    </source>
</evidence>
<accession>E4UX40</accession>
<dbReference type="InParanoid" id="E4UX40"/>
<dbReference type="HOGENOM" id="CLU_062454_1_0_1"/>
<evidence type="ECO:0000313" key="1">
    <source>
        <dbReference type="EMBL" id="EFR01840.1"/>
    </source>
</evidence>
<dbReference type="RefSeq" id="XP_003172251.1">
    <property type="nucleotide sequence ID" value="XM_003172203.1"/>
</dbReference>
<dbReference type="Proteomes" id="UP000002669">
    <property type="component" value="Unassembled WGS sequence"/>
</dbReference>
<dbReference type="STRING" id="535722.E4UX40"/>
<dbReference type="GeneID" id="10027519"/>
<gene>
    <name evidence="1" type="ORF">MGYG_04839</name>
</gene>
<protein>
    <submittedName>
        <fullName evidence="1">Uncharacterized protein</fullName>
    </submittedName>
</protein>
<sequence length="286" mass="31863">MGSITNQGDAPATRLLRSNAPQLPQVLTPQKLFSTIRKEILEATEHKELVYEDIPEETGTLVVDSLDQDPDIENSCPRVGYNSLTRTIDITIMPTFVHDASHSWFTRELFSMYRSGFLTETEQDSISFFSNPTFKGFQPPYAASRKEPDHALLPDDQEFPSLVFESAWSESMPRLHRDKDLWLQGGRPDTQLVFLVKWSKSVHGVVRGIVEVHGRNSAGAPQLLQVESIFPAPANPASQTIPITLGQVMGRNLPGGRNSTDVHHLSLDTFRSAAGKLVEREGFTHA</sequence>
<reference evidence="2" key="1">
    <citation type="journal article" date="2012" name="MBio">
        <title>Comparative genome analysis of Trichophyton rubrum and related dermatophytes reveals candidate genes involved in infection.</title>
        <authorList>
            <person name="Martinez D.A."/>
            <person name="Oliver B.G."/>
            <person name="Graeser Y."/>
            <person name="Goldberg J.M."/>
            <person name="Li W."/>
            <person name="Martinez-Rossi N.M."/>
            <person name="Monod M."/>
            <person name="Shelest E."/>
            <person name="Barton R.C."/>
            <person name="Birch E."/>
            <person name="Brakhage A.A."/>
            <person name="Chen Z."/>
            <person name="Gurr S.J."/>
            <person name="Heiman D."/>
            <person name="Heitman J."/>
            <person name="Kosti I."/>
            <person name="Rossi A."/>
            <person name="Saif S."/>
            <person name="Samalova M."/>
            <person name="Saunders C.W."/>
            <person name="Shea T."/>
            <person name="Summerbell R.C."/>
            <person name="Xu J."/>
            <person name="Young S."/>
            <person name="Zeng Q."/>
            <person name="Birren B.W."/>
            <person name="Cuomo C.A."/>
            <person name="White T.C."/>
        </authorList>
    </citation>
    <scope>NUCLEOTIDE SEQUENCE [LARGE SCALE GENOMIC DNA]</scope>
    <source>
        <strain evidence="2">ATCC MYA-4604 / CBS 118893</strain>
    </source>
</reference>
<name>E4UX40_ARTGP</name>
<dbReference type="EMBL" id="DS989825">
    <property type="protein sequence ID" value="EFR01840.1"/>
    <property type="molecule type" value="Genomic_DNA"/>
</dbReference>
<dbReference type="eggNOG" id="ENOG502SUK3">
    <property type="taxonomic scope" value="Eukaryota"/>
</dbReference>
<dbReference type="OrthoDB" id="76567at2759"/>
<organism evidence="2">
    <name type="scientific">Arthroderma gypseum (strain ATCC MYA-4604 / CBS 118893)</name>
    <name type="common">Microsporum gypseum</name>
    <dbReference type="NCBI Taxonomy" id="535722"/>
    <lineage>
        <taxon>Eukaryota</taxon>
        <taxon>Fungi</taxon>
        <taxon>Dikarya</taxon>
        <taxon>Ascomycota</taxon>
        <taxon>Pezizomycotina</taxon>
        <taxon>Eurotiomycetes</taxon>
        <taxon>Eurotiomycetidae</taxon>
        <taxon>Onygenales</taxon>
        <taxon>Arthrodermataceae</taxon>
        <taxon>Nannizzia</taxon>
    </lineage>
</organism>
<proteinExistence type="predicted"/>
<dbReference type="AlphaFoldDB" id="E4UX40"/>